<reference evidence="1 2" key="1">
    <citation type="journal article" date="2024" name="G3 (Bethesda)">
        <title>Genome assembly of Hibiscus sabdariffa L. provides insights into metabolisms of medicinal natural products.</title>
        <authorList>
            <person name="Kim T."/>
        </authorList>
    </citation>
    <scope>NUCLEOTIDE SEQUENCE [LARGE SCALE GENOMIC DNA]</scope>
    <source>
        <strain evidence="1">TK-2024</strain>
        <tissue evidence="1">Old leaves</tissue>
    </source>
</reference>
<sequence length="108" mass="11754">MDPPVDEALYSIDDDDMELLEEVVQMGEVDGLPSINFSECGTYGHTQELCPKLNPPIPDVVEPVILICLPSSSSASPIEPFGPWMIVERKQRRPPKVASNPGPPTLGI</sequence>
<keyword evidence="2" id="KW-1185">Reference proteome</keyword>
<proteinExistence type="predicted"/>
<dbReference type="EMBL" id="JBBPBN010000242">
    <property type="protein sequence ID" value="KAK8971682.1"/>
    <property type="molecule type" value="Genomic_DNA"/>
</dbReference>
<organism evidence="1 2">
    <name type="scientific">Hibiscus sabdariffa</name>
    <name type="common">roselle</name>
    <dbReference type="NCBI Taxonomy" id="183260"/>
    <lineage>
        <taxon>Eukaryota</taxon>
        <taxon>Viridiplantae</taxon>
        <taxon>Streptophyta</taxon>
        <taxon>Embryophyta</taxon>
        <taxon>Tracheophyta</taxon>
        <taxon>Spermatophyta</taxon>
        <taxon>Magnoliopsida</taxon>
        <taxon>eudicotyledons</taxon>
        <taxon>Gunneridae</taxon>
        <taxon>Pentapetalae</taxon>
        <taxon>rosids</taxon>
        <taxon>malvids</taxon>
        <taxon>Malvales</taxon>
        <taxon>Malvaceae</taxon>
        <taxon>Malvoideae</taxon>
        <taxon>Hibiscus</taxon>
    </lineage>
</organism>
<comment type="caution">
    <text evidence="1">The sequence shown here is derived from an EMBL/GenBank/DDBJ whole genome shotgun (WGS) entry which is preliminary data.</text>
</comment>
<gene>
    <name evidence="1" type="ORF">V6N11_018862</name>
</gene>
<accession>A0ABR2N675</accession>
<name>A0ABR2N675_9ROSI</name>
<dbReference type="Proteomes" id="UP001396334">
    <property type="component" value="Unassembled WGS sequence"/>
</dbReference>
<protein>
    <submittedName>
        <fullName evidence="1">Uncharacterized protein</fullName>
    </submittedName>
</protein>
<evidence type="ECO:0000313" key="2">
    <source>
        <dbReference type="Proteomes" id="UP001396334"/>
    </source>
</evidence>
<evidence type="ECO:0000313" key="1">
    <source>
        <dbReference type="EMBL" id="KAK8971682.1"/>
    </source>
</evidence>